<evidence type="ECO:0000256" key="15">
    <source>
        <dbReference type="ARBA" id="ARBA00048041"/>
    </source>
</evidence>
<dbReference type="InterPro" id="IPR020946">
    <property type="entry name" value="Flavin_mOase-like"/>
</dbReference>
<dbReference type="EnsemblMetazoa" id="XM_038194093.1">
    <property type="protein sequence ID" value="XP_038050021.1"/>
    <property type="gene ID" value="LOC119723439"/>
</dbReference>
<evidence type="ECO:0000256" key="11">
    <source>
        <dbReference type="ARBA" id="ARBA00023033"/>
    </source>
</evidence>
<evidence type="ECO:0000313" key="22">
    <source>
        <dbReference type="Proteomes" id="UP000887568"/>
    </source>
</evidence>
<keyword evidence="5 20" id="KW-0812">Transmembrane</keyword>
<evidence type="ECO:0000256" key="8">
    <source>
        <dbReference type="ARBA" id="ARBA00022857"/>
    </source>
</evidence>
<dbReference type="GO" id="GO:0050660">
    <property type="term" value="F:flavin adenine dinucleotide binding"/>
    <property type="evidence" value="ECO:0007669"/>
    <property type="project" value="InterPro"/>
</dbReference>
<keyword evidence="12 18" id="KW-0472">Membrane</keyword>
<evidence type="ECO:0000256" key="14">
    <source>
        <dbReference type="ARBA" id="ARBA00047338"/>
    </source>
</evidence>
<accession>A0A913ZG45</accession>
<evidence type="ECO:0000256" key="1">
    <source>
        <dbReference type="ARBA" id="ARBA00001974"/>
    </source>
</evidence>
<proteinExistence type="inferred from homology"/>
<evidence type="ECO:0000256" key="9">
    <source>
        <dbReference type="ARBA" id="ARBA00022989"/>
    </source>
</evidence>
<evidence type="ECO:0000256" key="3">
    <source>
        <dbReference type="ARBA" id="ARBA00009183"/>
    </source>
</evidence>
<evidence type="ECO:0000256" key="16">
    <source>
        <dbReference type="ARBA" id="ARBA00048088"/>
    </source>
</evidence>
<dbReference type="OMA" id="NGYVDPP"/>
<comment type="catalytic activity">
    <reaction evidence="14">
        <text>hypotaurine + NADH + O2 + H(+) = taurine + NAD(+) + H2O</text>
        <dbReference type="Rhea" id="RHEA:74111"/>
        <dbReference type="ChEBI" id="CHEBI:15377"/>
        <dbReference type="ChEBI" id="CHEBI:15378"/>
        <dbReference type="ChEBI" id="CHEBI:15379"/>
        <dbReference type="ChEBI" id="CHEBI:57540"/>
        <dbReference type="ChEBI" id="CHEBI:57853"/>
        <dbReference type="ChEBI" id="CHEBI:57945"/>
        <dbReference type="ChEBI" id="CHEBI:507393"/>
        <dbReference type="EC" id="1.14.13.8"/>
    </reaction>
    <physiologicalReaction direction="left-to-right" evidence="14">
        <dbReference type="Rhea" id="RHEA:74112"/>
    </physiologicalReaction>
</comment>
<reference evidence="21" key="1">
    <citation type="submission" date="2022-11" db="UniProtKB">
        <authorList>
            <consortium name="EnsemblMetazoa"/>
        </authorList>
    </citation>
    <scope>IDENTIFICATION</scope>
</reference>
<comment type="catalytic activity">
    <reaction evidence="15">
        <text>hypotaurine + NADPH + O2 + H(+) = taurine + NADP(+) + H2O</text>
        <dbReference type="Rhea" id="RHEA:69819"/>
        <dbReference type="ChEBI" id="CHEBI:15377"/>
        <dbReference type="ChEBI" id="CHEBI:15378"/>
        <dbReference type="ChEBI" id="CHEBI:15379"/>
        <dbReference type="ChEBI" id="CHEBI:57783"/>
        <dbReference type="ChEBI" id="CHEBI:57853"/>
        <dbReference type="ChEBI" id="CHEBI:58349"/>
        <dbReference type="ChEBI" id="CHEBI:507393"/>
        <dbReference type="EC" id="1.14.13.8"/>
    </reaction>
    <physiologicalReaction direction="left-to-right" evidence="15">
        <dbReference type="Rhea" id="RHEA:69820"/>
    </physiologicalReaction>
</comment>
<evidence type="ECO:0000256" key="5">
    <source>
        <dbReference type="ARBA" id="ARBA00022692"/>
    </source>
</evidence>
<dbReference type="GO" id="GO:0005789">
    <property type="term" value="C:endoplasmic reticulum membrane"/>
    <property type="evidence" value="ECO:0007669"/>
    <property type="project" value="UniProtKB-SubCell"/>
</dbReference>
<dbReference type="PRINTS" id="PR00370">
    <property type="entry name" value="FMOXYGENASE"/>
</dbReference>
<evidence type="ECO:0000256" key="17">
    <source>
        <dbReference type="ARBA" id="ARBA00049443"/>
    </source>
</evidence>
<dbReference type="PANTHER" id="PTHR23023">
    <property type="entry name" value="DIMETHYLANILINE MONOOXYGENASE"/>
    <property type="match status" value="1"/>
</dbReference>
<keyword evidence="10 18" id="KW-0560">Oxidoreductase</keyword>
<evidence type="ECO:0000256" key="18">
    <source>
        <dbReference type="PIRNR" id="PIRNR000332"/>
    </source>
</evidence>
<keyword evidence="6 18" id="KW-0256">Endoplasmic reticulum</keyword>
<evidence type="ECO:0000256" key="19">
    <source>
        <dbReference type="RuleBase" id="RU361177"/>
    </source>
</evidence>
<dbReference type="RefSeq" id="XP_038050021.1">
    <property type="nucleotide sequence ID" value="XM_038194093.1"/>
</dbReference>
<keyword evidence="4 18" id="KW-0285">Flavoprotein</keyword>
<comment type="subcellular location">
    <subcellularLocation>
        <location evidence="2">Endoplasmic reticulum membrane</location>
        <topology evidence="2">Single-pass membrane protein</topology>
    </subcellularLocation>
</comment>
<dbReference type="AlphaFoldDB" id="A0A913ZG45"/>
<dbReference type="GO" id="GO:0034899">
    <property type="term" value="F:trimethylamine monooxygenase activity"/>
    <property type="evidence" value="ECO:0007669"/>
    <property type="project" value="UniProtKB-EC"/>
</dbReference>
<dbReference type="FunFam" id="3.50.50.60:FF:000159">
    <property type="entry name" value="Dimethylaniline monooxygenase [N-oxide-forming]"/>
    <property type="match status" value="1"/>
</dbReference>
<evidence type="ECO:0000313" key="21">
    <source>
        <dbReference type="EnsemblMetazoa" id="XP_038050021.1"/>
    </source>
</evidence>
<evidence type="ECO:0000256" key="7">
    <source>
        <dbReference type="ARBA" id="ARBA00022827"/>
    </source>
</evidence>
<dbReference type="GeneID" id="119723439"/>
<evidence type="ECO:0000256" key="2">
    <source>
        <dbReference type="ARBA" id="ARBA00004389"/>
    </source>
</evidence>
<evidence type="ECO:0000256" key="13">
    <source>
        <dbReference type="ARBA" id="ARBA00045957"/>
    </source>
</evidence>
<dbReference type="InterPro" id="IPR050346">
    <property type="entry name" value="FMO-like"/>
</dbReference>
<feature type="transmembrane region" description="Helical" evidence="20">
    <location>
        <begin position="497"/>
        <end position="520"/>
    </location>
</feature>
<dbReference type="EC" id="1.-.-.-" evidence="19"/>
<evidence type="ECO:0000256" key="12">
    <source>
        <dbReference type="ARBA" id="ARBA00023136"/>
    </source>
</evidence>
<comment type="function">
    <text evidence="13">Broad spectrum monooxygenase that catalyzes the oxygenation of a wide variety of nitrogen- and sulfur-containing compounds including xenobiotics. Catalyzes the S-oxygenation of hypotaurine to produce taurine, an organic osmolyte involved in cell volume regulation as well as a variety of cytoprotective and developmental processes. In vitro, catalyzes the N-oxygenation of trimethylamine (TMA) to produce trimethylamine N-oxide (TMAO) and could therefore participate to the detoxification of this compound that is generated by the action of gut microbiota from dietary precursors such as choline, choline containing compounds, betaine or L-carnitine.</text>
</comment>
<dbReference type="Gene3D" id="3.50.50.60">
    <property type="entry name" value="FAD/NAD(P)-binding domain"/>
    <property type="match status" value="1"/>
</dbReference>
<dbReference type="Proteomes" id="UP000887568">
    <property type="component" value="Unplaced"/>
</dbReference>
<dbReference type="InterPro" id="IPR036188">
    <property type="entry name" value="FAD/NAD-bd_sf"/>
</dbReference>
<dbReference type="Pfam" id="PF00743">
    <property type="entry name" value="FMO-like"/>
    <property type="match status" value="1"/>
</dbReference>
<dbReference type="PIRSF" id="PIRSF000332">
    <property type="entry name" value="FMO"/>
    <property type="match status" value="1"/>
</dbReference>
<protein>
    <recommendedName>
        <fullName evidence="19">Flavin-containing monooxygenase</fullName>
        <ecNumber evidence="19">1.-.-.-</ecNumber>
    </recommendedName>
</protein>
<keyword evidence="22" id="KW-1185">Reference proteome</keyword>
<keyword evidence="9 20" id="KW-1133">Transmembrane helix</keyword>
<dbReference type="InterPro" id="IPR000960">
    <property type="entry name" value="Flavin_mOase"/>
</dbReference>
<evidence type="ECO:0000256" key="20">
    <source>
        <dbReference type="SAM" id="Phobius"/>
    </source>
</evidence>
<comment type="catalytic activity">
    <reaction evidence="17">
        <text>N,N-dimethylaniline + NADPH + O2 + H(+) = N,N-dimethylaniline N-oxide + NADP(+) + H2O</text>
        <dbReference type="Rhea" id="RHEA:24468"/>
        <dbReference type="ChEBI" id="CHEBI:15377"/>
        <dbReference type="ChEBI" id="CHEBI:15378"/>
        <dbReference type="ChEBI" id="CHEBI:15379"/>
        <dbReference type="ChEBI" id="CHEBI:16269"/>
        <dbReference type="ChEBI" id="CHEBI:17735"/>
        <dbReference type="ChEBI" id="CHEBI:57783"/>
        <dbReference type="ChEBI" id="CHEBI:58349"/>
        <dbReference type="EC" id="1.14.13.8"/>
    </reaction>
    <physiologicalReaction direction="left-to-right" evidence="17">
        <dbReference type="Rhea" id="RHEA:24469"/>
    </physiologicalReaction>
</comment>
<keyword evidence="8 18" id="KW-0521">NADP</keyword>
<dbReference type="OrthoDB" id="7777654at2759"/>
<dbReference type="GO" id="GO:0050661">
    <property type="term" value="F:NADP binding"/>
    <property type="evidence" value="ECO:0007669"/>
    <property type="project" value="InterPro"/>
</dbReference>
<comment type="cofactor">
    <cofactor evidence="1 18 19">
        <name>FAD</name>
        <dbReference type="ChEBI" id="CHEBI:57692"/>
    </cofactor>
</comment>
<evidence type="ECO:0000256" key="10">
    <source>
        <dbReference type="ARBA" id="ARBA00023002"/>
    </source>
</evidence>
<keyword evidence="7 18" id="KW-0274">FAD</keyword>
<organism evidence="21 22">
    <name type="scientific">Patiria miniata</name>
    <name type="common">Bat star</name>
    <name type="synonym">Asterina miniata</name>
    <dbReference type="NCBI Taxonomy" id="46514"/>
    <lineage>
        <taxon>Eukaryota</taxon>
        <taxon>Metazoa</taxon>
        <taxon>Echinodermata</taxon>
        <taxon>Eleutherozoa</taxon>
        <taxon>Asterozoa</taxon>
        <taxon>Asteroidea</taxon>
        <taxon>Valvatacea</taxon>
        <taxon>Valvatida</taxon>
        <taxon>Asterinidae</taxon>
        <taxon>Patiria</taxon>
    </lineage>
</organism>
<name>A0A913ZG45_PATMI</name>
<evidence type="ECO:0000256" key="4">
    <source>
        <dbReference type="ARBA" id="ARBA00022630"/>
    </source>
</evidence>
<evidence type="ECO:0000256" key="6">
    <source>
        <dbReference type="ARBA" id="ARBA00022824"/>
    </source>
</evidence>
<comment type="similarity">
    <text evidence="3 18 19">Belongs to the FMO family.</text>
</comment>
<keyword evidence="11 18" id="KW-0503">Monooxygenase</keyword>
<dbReference type="SUPFAM" id="SSF51905">
    <property type="entry name" value="FAD/NAD(P)-binding domain"/>
    <property type="match status" value="2"/>
</dbReference>
<dbReference type="GO" id="GO:0004499">
    <property type="term" value="F:N,N-dimethylaniline monooxygenase activity"/>
    <property type="evidence" value="ECO:0007669"/>
    <property type="project" value="UniProtKB-UniRule"/>
</dbReference>
<sequence>MVPTVRTDACVIGAGISGLAAAKCLQDAGFAVVVLEQSDRVGGLWAFRERGYGVMRFTHINVSKYNYCFSDYPFPDETPDFPHHSHMARYVDDYTTHFGLDKIIRFQMKVVSLTRQDEEWIIRAARVDADKHGEEKLGEQETFIVKYVAIASGHHAAPNQPKFPGQESFKEEIIHSVSYKDAITSGIVGKRVLVVGIGNSAVDVAVDLAATGRSKAVYISTRSGAWIVPNYIFGLPTDLYASRLLLWFPWQLTSRLFEPIMSLLLGHPEKYNLNPKMHLLQSQPTVSPTLIHHIQRGHIKVKSNIARIDGRTVHFADGSSAEVDNIVLCTGYHINLPYLSEELRSKVLDDSSNMIKLFKNVFSPAVGPSLAFIGFVQPASGGILSMSETQARWFAEICRGQVKLPGQEVMTSSIQEDTDAVKKRYTASARHTIQRDPIPYNDDLAARFGAKPQLWRHPRLMWRLLIGSGGAAQWRLNGPGKWDGAPDTVRSVPVTGLMHYGVLTIIGLVLGLLACIVLAIF</sequence>
<comment type="catalytic activity">
    <reaction evidence="16">
        <text>trimethylamine + NADPH + O2 = trimethylamine N-oxide + NADP(+) + H2O</text>
        <dbReference type="Rhea" id="RHEA:31979"/>
        <dbReference type="ChEBI" id="CHEBI:15377"/>
        <dbReference type="ChEBI" id="CHEBI:15379"/>
        <dbReference type="ChEBI" id="CHEBI:15724"/>
        <dbReference type="ChEBI" id="CHEBI:57783"/>
        <dbReference type="ChEBI" id="CHEBI:58349"/>
        <dbReference type="ChEBI" id="CHEBI:58389"/>
        <dbReference type="EC" id="1.14.13.148"/>
    </reaction>
    <physiologicalReaction direction="left-to-right" evidence="16">
        <dbReference type="Rhea" id="RHEA:31980"/>
    </physiologicalReaction>
</comment>